<gene>
    <name evidence="1" type="ORF">C7B64_09750</name>
</gene>
<dbReference type="RefSeq" id="WP_106288458.1">
    <property type="nucleotide sequence ID" value="NZ_CAWNTC010000015.1"/>
</dbReference>
<reference evidence="1 2" key="2">
    <citation type="submission" date="2018-03" db="EMBL/GenBank/DDBJ databases">
        <title>The ancient ancestry and fast evolution of plastids.</title>
        <authorList>
            <person name="Moore K.R."/>
            <person name="Magnabosco C."/>
            <person name="Momper L."/>
            <person name="Gold D.A."/>
            <person name="Bosak T."/>
            <person name="Fournier G.P."/>
        </authorList>
    </citation>
    <scope>NUCLEOTIDE SEQUENCE [LARGE SCALE GENOMIC DNA]</scope>
    <source>
        <strain evidence="1 2">CCAP 1448/3</strain>
    </source>
</reference>
<dbReference type="EMBL" id="PVWJ01000039">
    <property type="protein sequence ID" value="PSB03156.1"/>
    <property type="molecule type" value="Genomic_DNA"/>
</dbReference>
<dbReference type="Pfam" id="PF01724">
    <property type="entry name" value="DUF29"/>
    <property type="match status" value="1"/>
</dbReference>
<protein>
    <submittedName>
        <fullName evidence="1">DUF29 domain-containing protein</fullName>
    </submittedName>
</protein>
<dbReference type="Proteomes" id="UP000238762">
    <property type="component" value="Unassembled WGS sequence"/>
</dbReference>
<dbReference type="InterPro" id="IPR002636">
    <property type="entry name" value="DUF29"/>
</dbReference>
<sequence>MLTELQANQKSLYETDFVRWIETTLEQLRTQNYTCVDWTNLIEEIADMSRRERKSLKSNLVVILLHLLKWQYQPECRGGSWRGSIREHRRRINDDLKDSPSLVPYLQEVFAECYVNACSQAADETGLALETFPLNCPYTPEQSLNSEYLPD</sequence>
<dbReference type="Gene3D" id="1.20.1220.20">
    <property type="entry name" value="Uncharcterised protein PF01724"/>
    <property type="match status" value="1"/>
</dbReference>
<keyword evidence="2" id="KW-1185">Reference proteome</keyword>
<evidence type="ECO:0000313" key="2">
    <source>
        <dbReference type="Proteomes" id="UP000238762"/>
    </source>
</evidence>
<accession>A0A2T1C4G9</accession>
<evidence type="ECO:0000313" key="1">
    <source>
        <dbReference type="EMBL" id="PSB03156.1"/>
    </source>
</evidence>
<dbReference type="OrthoDB" id="5769308at2"/>
<organism evidence="1 2">
    <name type="scientific">Merismopedia glauca CCAP 1448/3</name>
    <dbReference type="NCBI Taxonomy" id="1296344"/>
    <lineage>
        <taxon>Bacteria</taxon>
        <taxon>Bacillati</taxon>
        <taxon>Cyanobacteriota</taxon>
        <taxon>Cyanophyceae</taxon>
        <taxon>Synechococcales</taxon>
        <taxon>Merismopediaceae</taxon>
        <taxon>Merismopedia</taxon>
    </lineage>
</organism>
<dbReference type="PANTHER" id="PTHR34235">
    <property type="entry name" value="SLR1203 PROTEIN-RELATED"/>
    <property type="match status" value="1"/>
</dbReference>
<dbReference type="AlphaFoldDB" id="A0A2T1C4G9"/>
<dbReference type="PANTHER" id="PTHR34235:SF3">
    <property type="entry name" value="SLR1203 PROTEIN"/>
    <property type="match status" value="1"/>
</dbReference>
<comment type="caution">
    <text evidence="1">The sequence shown here is derived from an EMBL/GenBank/DDBJ whole genome shotgun (WGS) entry which is preliminary data.</text>
</comment>
<name>A0A2T1C4G9_9CYAN</name>
<reference evidence="1 2" key="1">
    <citation type="submission" date="2018-02" db="EMBL/GenBank/DDBJ databases">
        <authorList>
            <person name="Cohen D.B."/>
            <person name="Kent A.D."/>
        </authorList>
    </citation>
    <scope>NUCLEOTIDE SEQUENCE [LARGE SCALE GENOMIC DNA]</scope>
    <source>
        <strain evidence="1 2">CCAP 1448/3</strain>
    </source>
</reference>
<proteinExistence type="predicted"/>